<dbReference type="InterPro" id="IPR036361">
    <property type="entry name" value="SAP_dom_sf"/>
</dbReference>
<accession>A0A6C0JU25</accession>
<dbReference type="EMBL" id="MN740706">
    <property type="protein sequence ID" value="QHU09252.1"/>
    <property type="molecule type" value="Genomic_DNA"/>
</dbReference>
<name>A0A6C0JU25_9ZZZZ</name>
<sequence length="317" mass="37299">MISNVCKDQLPSLIPSQPRLLYDVKFTLIQLKHLCRLYHLHVTGNKSILKDRLYHYLNTKNHANIIQSFCKKTLLKKYIEAKGPGFIQRSKCINVTDFCSFNDIKDISTEQFISYNDKEGNTYGFDIISLYTLMNIGNEPPKNPYTREILPQSLYNNILKIHRLSKFFFKETQLYPVEEVLDDYKTLEMNVLSVFQDINRLGNYSDYQWLWSLNRKRLIRFIRELLDIWVYRANITNTIRGLISPNRNPFVNIRMNTISHLSWNPLMELSLDIIRCLVTSSNDEQMRCLGTNYVLCALTLVNEEAALQLPWFYQSVA</sequence>
<proteinExistence type="predicted"/>
<organism evidence="2">
    <name type="scientific">viral metagenome</name>
    <dbReference type="NCBI Taxonomy" id="1070528"/>
    <lineage>
        <taxon>unclassified sequences</taxon>
        <taxon>metagenomes</taxon>
        <taxon>organismal metagenomes</taxon>
    </lineage>
</organism>
<evidence type="ECO:0000313" key="2">
    <source>
        <dbReference type="EMBL" id="QHU09252.1"/>
    </source>
</evidence>
<dbReference type="InterPro" id="IPR003034">
    <property type="entry name" value="SAP_dom"/>
</dbReference>
<dbReference type="Pfam" id="PF02037">
    <property type="entry name" value="SAP"/>
    <property type="match status" value="1"/>
</dbReference>
<dbReference type="SUPFAM" id="SSF68906">
    <property type="entry name" value="SAP domain"/>
    <property type="match status" value="1"/>
</dbReference>
<dbReference type="AlphaFoldDB" id="A0A6C0JU25"/>
<evidence type="ECO:0000259" key="1">
    <source>
        <dbReference type="Pfam" id="PF02037"/>
    </source>
</evidence>
<reference evidence="2" key="1">
    <citation type="journal article" date="2020" name="Nature">
        <title>Giant virus diversity and host interactions through global metagenomics.</title>
        <authorList>
            <person name="Schulz F."/>
            <person name="Roux S."/>
            <person name="Paez-Espino D."/>
            <person name="Jungbluth S."/>
            <person name="Walsh D.A."/>
            <person name="Denef V.J."/>
            <person name="McMahon K.D."/>
            <person name="Konstantinidis K.T."/>
            <person name="Eloe-Fadrosh E.A."/>
            <person name="Kyrpides N.C."/>
            <person name="Woyke T."/>
        </authorList>
    </citation>
    <scope>NUCLEOTIDE SEQUENCE</scope>
    <source>
        <strain evidence="2">GVMAG-S-1074260-58</strain>
    </source>
</reference>
<feature type="domain" description="SAP" evidence="1">
    <location>
        <begin position="25"/>
        <end position="57"/>
    </location>
</feature>
<protein>
    <recommendedName>
        <fullName evidence="1">SAP domain-containing protein</fullName>
    </recommendedName>
</protein>